<dbReference type="RefSeq" id="WP_204202643.1">
    <property type="nucleotide sequence ID" value="NZ_JAFELM010000021.1"/>
</dbReference>
<feature type="chain" id="PRO_5046152324" description="YqgU-like 6-bladed beta-propeller domain-containing protein" evidence="1">
    <location>
        <begin position="24"/>
        <end position="367"/>
    </location>
</feature>
<dbReference type="PROSITE" id="PS51257">
    <property type="entry name" value="PROKAR_LIPOPROTEIN"/>
    <property type="match status" value="1"/>
</dbReference>
<evidence type="ECO:0000256" key="1">
    <source>
        <dbReference type="SAM" id="SignalP"/>
    </source>
</evidence>
<evidence type="ECO:0000259" key="2">
    <source>
        <dbReference type="Pfam" id="PF21101"/>
    </source>
</evidence>
<keyword evidence="1" id="KW-0732">Signal</keyword>
<gene>
    <name evidence="3" type="ORF">JR050_06190</name>
</gene>
<dbReference type="SUPFAM" id="SSF82171">
    <property type="entry name" value="DPP6 N-terminal domain-like"/>
    <property type="match status" value="1"/>
</dbReference>
<reference evidence="3 4" key="1">
    <citation type="submission" date="2021-02" db="EMBL/GenBank/DDBJ databases">
        <title>Bacillus sp. RD4P76, an endophyte from a halophyte.</title>
        <authorList>
            <person name="Sun J.-Q."/>
        </authorList>
    </citation>
    <scope>NUCLEOTIDE SEQUENCE [LARGE SCALE GENOMIC DNA]</scope>
    <source>
        <strain evidence="3 4">RD4P76</strain>
    </source>
</reference>
<evidence type="ECO:0000313" key="4">
    <source>
        <dbReference type="Proteomes" id="UP001518925"/>
    </source>
</evidence>
<comment type="caution">
    <text evidence="3">The sequence shown here is derived from an EMBL/GenBank/DDBJ whole genome shotgun (WGS) entry which is preliminary data.</text>
</comment>
<dbReference type="Proteomes" id="UP001518925">
    <property type="component" value="Unassembled WGS sequence"/>
</dbReference>
<proteinExistence type="predicted"/>
<dbReference type="Pfam" id="PF21101">
    <property type="entry name" value="YqgU"/>
    <property type="match status" value="1"/>
</dbReference>
<dbReference type="EMBL" id="JAFELM010000021">
    <property type="protein sequence ID" value="MBM6617264.1"/>
    <property type="molecule type" value="Genomic_DNA"/>
</dbReference>
<dbReference type="InterPro" id="IPR048421">
    <property type="entry name" value="YqgU_beta-prop"/>
</dbReference>
<feature type="signal peptide" evidence="1">
    <location>
        <begin position="1"/>
        <end position="23"/>
    </location>
</feature>
<evidence type="ECO:0000313" key="3">
    <source>
        <dbReference type="EMBL" id="MBM6617264.1"/>
    </source>
</evidence>
<sequence length="367" mass="42659">MDRIAMLFVLVSVLLCGCSSFQAEGMKPASSRESFLANKMQPDVVNERNNLIVPIQSESVKFQSVVDWYNYDHLLYIVNDELGAKVFKHHIYTGNHELFFEITDPIITLQSSPSNDHFLIHTSNSSNEAKLIIVDDKGEVLLDWEVESAELQYVWNPFDENKIFITSFLEDWTFKNYILNMEQKKVDENNLPHPFIQWMSSTTIAYLKWEDAFTEAPLFLANINGDEEEKLGEQIFAFHSYKDIFLTISAKNESINFQFSKSSTMEKLHEFTLPVINTYSDNWWIPNYDYDPIKKKFYYFKPITENNEVQSLDLISFSIETGEEETILPNMEDQPIKISSDGEKLLLGYQYNTIIELKSKNTSTLIN</sequence>
<name>A0ABS2DFN7_9BACI</name>
<organism evidence="3 4">
    <name type="scientific">Bacillus suaedaesalsae</name>
    <dbReference type="NCBI Taxonomy" id="2810349"/>
    <lineage>
        <taxon>Bacteria</taxon>
        <taxon>Bacillati</taxon>
        <taxon>Bacillota</taxon>
        <taxon>Bacilli</taxon>
        <taxon>Bacillales</taxon>
        <taxon>Bacillaceae</taxon>
        <taxon>Bacillus</taxon>
    </lineage>
</organism>
<keyword evidence="4" id="KW-1185">Reference proteome</keyword>
<feature type="domain" description="YqgU-like 6-bladed beta-propeller" evidence="2">
    <location>
        <begin position="91"/>
        <end position="348"/>
    </location>
</feature>
<protein>
    <recommendedName>
        <fullName evidence="2">YqgU-like 6-bladed beta-propeller domain-containing protein</fullName>
    </recommendedName>
</protein>
<accession>A0ABS2DFN7</accession>